<reference evidence="1" key="1">
    <citation type="submission" date="2019-05" db="EMBL/GenBank/DDBJ databases">
        <title>Methanoculleus sp. FWC-SCC1, a methanogenic archaeon isolated from deep marine cold seep.</title>
        <authorList>
            <person name="Chen Y.-W."/>
            <person name="Chen S.-C."/>
            <person name="Teng N.-H."/>
            <person name="Lai M.-C."/>
        </authorList>
    </citation>
    <scope>NUCLEOTIDE SEQUENCE</scope>
    <source>
        <strain evidence="1">FWC-SCC1</strain>
    </source>
</reference>
<name>A0ABT8M9U9_9EURY</name>
<evidence type="ECO:0000313" key="2">
    <source>
        <dbReference type="Proteomes" id="UP001168338"/>
    </source>
</evidence>
<dbReference type="PROSITE" id="PS51257">
    <property type="entry name" value="PROKAR_LIPOPROTEIN"/>
    <property type="match status" value="1"/>
</dbReference>
<organism evidence="1 2">
    <name type="scientific">Methanoculleus frigidifontis</name>
    <dbReference type="NCBI Taxonomy" id="2584085"/>
    <lineage>
        <taxon>Archaea</taxon>
        <taxon>Methanobacteriati</taxon>
        <taxon>Methanobacteriota</taxon>
        <taxon>Stenosarchaea group</taxon>
        <taxon>Methanomicrobia</taxon>
        <taxon>Methanomicrobiales</taxon>
        <taxon>Methanomicrobiaceae</taxon>
        <taxon>Methanoculleus</taxon>
    </lineage>
</organism>
<dbReference type="RefSeq" id="WP_301663828.1">
    <property type="nucleotide sequence ID" value="NZ_VCYH01000004.1"/>
</dbReference>
<evidence type="ECO:0000313" key="1">
    <source>
        <dbReference type="EMBL" id="MDN7024713.1"/>
    </source>
</evidence>
<dbReference type="EMBL" id="VCYH01000004">
    <property type="protein sequence ID" value="MDN7024713.1"/>
    <property type="molecule type" value="Genomic_DNA"/>
</dbReference>
<dbReference type="Proteomes" id="UP001168338">
    <property type="component" value="Unassembled WGS sequence"/>
</dbReference>
<proteinExistence type="predicted"/>
<comment type="caution">
    <text evidence="1">The sequence shown here is derived from an EMBL/GenBank/DDBJ whole genome shotgun (WGS) entry which is preliminary data.</text>
</comment>
<sequence>MTAGSRPAAGVTIGLVVSLLLMLLLAASGCTVPQVQPPPAPTPEFRSESVGYDDRVVFRFIPDTSQPATYFVTYDITRNGNTVTSEVQAVYEGVVRSGPIEFTVERGPGDAVEIAITVVNADGVEVHMSRIAVRSGVGAENFTVESTREMRRD</sequence>
<gene>
    <name evidence="1" type="ORF">FGU65_07405</name>
</gene>
<keyword evidence="2" id="KW-1185">Reference proteome</keyword>
<accession>A0ABT8M9U9</accession>
<protein>
    <submittedName>
        <fullName evidence="1">Uncharacterized protein</fullName>
    </submittedName>
</protein>